<dbReference type="Proteomes" id="UP000216752">
    <property type="component" value="Chromosome"/>
</dbReference>
<evidence type="ECO:0000313" key="2">
    <source>
        <dbReference type="Proteomes" id="UP000216752"/>
    </source>
</evidence>
<name>A0ABZ3IQT3_9FIRM</name>
<sequence length="113" mass="12194">MIPTKDTTYRLTATGDGGVVSQPVTIQLNLPIIQSFTSNMSPDQYITHGQPATLQWNVLHAATVSIDPGGGLVKAQGSVQFFPMKTTDYTLTCTGVGDPVRSTLTVNVWNPWE</sequence>
<evidence type="ECO:0000313" key="1">
    <source>
        <dbReference type="EMBL" id="XFO67906.1"/>
    </source>
</evidence>
<reference evidence="1" key="1">
    <citation type="submission" date="2024-05" db="EMBL/GenBank/DDBJ databases">
        <title>Isolation and characterization of Sporomusa carbonis sp. nov., a carboxydotrophic hydrogenogen in the genus of Sporomusa isolated from a charcoal burning pile.</title>
        <authorList>
            <person name="Boeer T."/>
            <person name="Rosenbaum F."/>
            <person name="Eysell L."/>
            <person name="Mueller V."/>
            <person name="Daniel R."/>
            <person name="Poehlein A."/>
        </authorList>
    </citation>
    <scope>NUCLEOTIDE SEQUENCE [LARGE SCALE GENOMIC DNA]</scope>
    <source>
        <strain evidence="1">DSM 10669</strain>
    </source>
</reference>
<organism evidence="1 2">
    <name type="scientific">Sporomusa silvacetica DSM 10669</name>
    <dbReference type="NCBI Taxonomy" id="1123289"/>
    <lineage>
        <taxon>Bacteria</taxon>
        <taxon>Bacillati</taxon>
        <taxon>Bacillota</taxon>
        <taxon>Negativicutes</taxon>
        <taxon>Selenomonadales</taxon>
        <taxon>Sporomusaceae</taxon>
        <taxon>Sporomusa</taxon>
    </lineage>
</organism>
<dbReference type="RefSeq" id="WP_094603725.1">
    <property type="nucleotide sequence ID" value="NZ_CP155573.1"/>
</dbReference>
<accession>A0ABZ3IQT3</accession>
<protein>
    <submittedName>
        <fullName evidence="1">Uncharacterized protein</fullName>
    </submittedName>
</protein>
<keyword evidence="2" id="KW-1185">Reference proteome</keyword>
<gene>
    <name evidence="1" type="ORF">SPSIL_041250</name>
</gene>
<proteinExistence type="predicted"/>
<dbReference type="EMBL" id="CP155573">
    <property type="protein sequence ID" value="XFO67906.1"/>
    <property type="molecule type" value="Genomic_DNA"/>
</dbReference>